<keyword evidence="4" id="KW-1185">Reference proteome</keyword>
<reference evidence="1 4" key="2">
    <citation type="submission" date="2023-07" db="EMBL/GenBank/DDBJ databases">
        <title>Genomic Encyclopedia of Type Strains, Phase IV (KMG-IV): sequencing the most valuable type-strain genomes for metagenomic binning, comparative biology and taxonomic classification.</title>
        <authorList>
            <person name="Goeker M."/>
        </authorList>
    </citation>
    <scope>NUCLEOTIDE SEQUENCE [LARGE SCALE GENOMIC DNA]</scope>
    <source>
        <strain evidence="1 4">DSM 14432</strain>
    </source>
</reference>
<gene>
    <name evidence="2" type="ORF">GRI55_13620</name>
    <name evidence="1" type="ORF">QOZ97_002811</name>
</gene>
<sequence>MQEEIFEQPTVVAPTLRSYLPQSDNPIALPLFDFDISKIRRVAIVASRTAF</sequence>
<organism evidence="2 3">
    <name type="scientific">Qipengyuania citrea</name>
    <dbReference type="NCBI Taxonomy" id="225971"/>
    <lineage>
        <taxon>Bacteria</taxon>
        <taxon>Pseudomonadati</taxon>
        <taxon>Pseudomonadota</taxon>
        <taxon>Alphaproteobacteria</taxon>
        <taxon>Sphingomonadales</taxon>
        <taxon>Erythrobacteraceae</taxon>
        <taxon>Qipengyuania</taxon>
    </lineage>
</organism>
<evidence type="ECO:0000313" key="4">
    <source>
        <dbReference type="Proteomes" id="UP001238601"/>
    </source>
</evidence>
<dbReference type="EMBL" id="WTYG01000005">
    <property type="protein sequence ID" value="MXP36788.1"/>
    <property type="molecule type" value="Genomic_DNA"/>
</dbReference>
<comment type="caution">
    <text evidence="2">The sequence shown here is derived from an EMBL/GenBank/DDBJ whole genome shotgun (WGS) entry which is preliminary data.</text>
</comment>
<accession>A0A6I4UEB1</accession>
<evidence type="ECO:0000313" key="3">
    <source>
        <dbReference type="Proteomes" id="UP000439914"/>
    </source>
</evidence>
<evidence type="ECO:0000313" key="2">
    <source>
        <dbReference type="EMBL" id="MXP36788.1"/>
    </source>
</evidence>
<dbReference type="AlphaFoldDB" id="A0A6I4UEB1"/>
<name>A0A6I4UEB1_9SPHN</name>
<dbReference type="Proteomes" id="UP000439914">
    <property type="component" value="Unassembled WGS sequence"/>
</dbReference>
<evidence type="ECO:0000313" key="1">
    <source>
        <dbReference type="EMBL" id="MDQ0567258.1"/>
    </source>
</evidence>
<dbReference type="Proteomes" id="UP001238601">
    <property type="component" value="Unassembled WGS sequence"/>
</dbReference>
<proteinExistence type="predicted"/>
<protein>
    <submittedName>
        <fullName evidence="1">Glucosamine 6-phosphate synthetase-like amidotransferase/phosphosugar isomerase protein</fullName>
    </submittedName>
</protein>
<dbReference type="EMBL" id="JAUSWK010000004">
    <property type="protein sequence ID" value="MDQ0567258.1"/>
    <property type="molecule type" value="Genomic_DNA"/>
</dbReference>
<reference evidence="2 3" key="1">
    <citation type="submission" date="2019-12" db="EMBL/GenBank/DDBJ databases">
        <title>Genomic-based taxomic classification of the family Erythrobacteraceae.</title>
        <authorList>
            <person name="Xu L."/>
        </authorList>
    </citation>
    <scope>NUCLEOTIDE SEQUENCE [LARGE SCALE GENOMIC DNA]</scope>
    <source>
        <strain evidence="2 3">CGMCC 1.8703</strain>
    </source>
</reference>